<evidence type="ECO:0000256" key="2">
    <source>
        <dbReference type="ARBA" id="ARBA00022857"/>
    </source>
</evidence>
<dbReference type="PRINTS" id="PR00081">
    <property type="entry name" value="GDHRDH"/>
</dbReference>
<dbReference type="CDD" id="cd05233">
    <property type="entry name" value="SDR_c"/>
    <property type="match status" value="1"/>
</dbReference>
<dbReference type="PANTHER" id="PTHR43391:SF14">
    <property type="entry name" value="DEHYDROGENASE_REDUCTASE SDR FAMILY PROTEIN 7-LIKE"/>
    <property type="match status" value="1"/>
</dbReference>
<dbReference type="EC" id="1.-.-.-" evidence="5"/>
<dbReference type="InterPro" id="IPR036291">
    <property type="entry name" value="NAD(P)-bd_dom_sf"/>
</dbReference>
<evidence type="ECO:0000313" key="6">
    <source>
        <dbReference type="Proteomes" id="UP001596163"/>
    </source>
</evidence>
<protein>
    <submittedName>
        <fullName evidence="5">SDR family NAD(P)-dependent oxidoreductase</fullName>
        <ecNumber evidence="5">1.-.-.-</ecNumber>
    </submittedName>
</protein>
<dbReference type="GO" id="GO:0016491">
    <property type="term" value="F:oxidoreductase activity"/>
    <property type="evidence" value="ECO:0007669"/>
    <property type="project" value="UniProtKB-KW"/>
</dbReference>
<dbReference type="Pfam" id="PF00106">
    <property type="entry name" value="adh_short"/>
    <property type="match status" value="1"/>
</dbReference>
<evidence type="ECO:0000256" key="4">
    <source>
        <dbReference type="RuleBase" id="RU000363"/>
    </source>
</evidence>
<accession>A0ABW0BV86</accession>
<keyword evidence="3 5" id="KW-0560">Oxidoreductase</keyword>
<evidence type="ECO:0000256" key="3">
    <source>
        <dbReference type="ARBA" id="ARBA00023002"/>
    </source>
</evidence>
<sequence length="273" mass="29941">MDPTLIVITGASSGIGLQLARHFQKEQVPMVLIDLHRGPWGNMSSFPSTYNFVEGDVSQAATWEQVLEQAKEIHLPISHLINCAGVIRPGFLIDYALSDIDYHLDINTKGTILGTTIIGREMKFQEFGHIINVSSLAGLAPVSGLSLYVASKFAVRGFSLSVAAELRNFGVDVSVICPDLVNTPMLDLQLNYPEEAKLTFSGPSKVLQPEDIVREILQLMQNPKLQVCVPASRGLLAKIAGAWPAFAEIFRSSLEKKGRKNLKSLRKLQDLSD</sequence>
<proteinExistence type="inferred from homology"/>
<keyword evidence="6" id="KW-1185">Reference proteome</keyword>
<reference evidence="6" key="1">
    <citation type="journal article" date="2019" name="Int. J. Syst. Evol. Microbiol.">
        <title>The Global Catalogue of Microorganisms (GCM) 10K type strain sequencing project: providing services to taxonomists for standard genome sequencing and annotation.</title>
        <authorList>
            <consortium name="The Broad Institute Genomics Platform"/>
            <consortium name="The Broad Institute Genome Sequencing Center for Infectious Disease"/>
            <person name="Wu L."/>
            <person name="Ma J."/>
        </authorList>
    </citation>
    <scope>NUCLEOTIDE SEQUENCE [LARGE SCALE GENOMIC DNA]</scope>
    <source>
        <strain evidence="6">CGMCC 1.7030</strain>
    </source>
</reference>
<dbReference type="Gene3D" id="3.40.50.720">
    <property type="entry name" value="NAD(P)-binding Rossmann-like Domain"/>
    <property type="match status" value="1"/>
</dbReference>
<evidence type="ECO:0000313" key="5">
    <source>
        <dbReference type="EMBL" id="MFC5191802.1"/>
    </source>
</evidence>
<dbReference type="RefSeq" id="WP_377914193.1">
    <property type="nucleotide sequence ID" value="NZ_JBHSKS010000005.1"/>
</dbReference>
<gene>
    <name evidence="5" type="ORF">ACFPIK_08480</name>
</gene>
<dbReference type="PROSITE" id="PS00061">
    <property type="entry name" value="ADH_SHORT"/>
    <property type="match status" value="1"/>
</dbReference>
<dbReference type="Proteomes" id="UP001596163">
    <property type="component" value="Unassembled WGS sequence"/>
</dbReference>
<name>A0ABW0BV86_9BACT</name>
<dbReference type="InterPro" id="IPR020904">
    <property type="entry name" value="Sc_DH/Rdtase_CS"/>
</dbReference>
<comment type="similarity">
    <text evidence="1 4">Belongs to the short-chain dehydrogenases/reductases (SDR) family.</text>
</comment>
<dbReference type="EMBL" id="JBHSKS010000005">
    <property type="protein sequence ID" value="MFC5191802.1"/>
    <property type="molecule type" value="Genomic_DNA"/>
</dbReference>
<keyword evidence="2" id="KW-0521">NADP</keyword>
<dbReference type="InterPro" id="IPR002347">
    <property type="entry name" value="SDR_fam"/>
</dbReference>
<dbReference type="PRINTS" id="PR00080">
    <property type="entry name" value="SDRFAMILY"/>
</dbReference>
<comment type="caution">
    <text evidence="5">The sequence shown here is derived from an EMBL/GenBank/DDBJ whole genome shotgun (WGS) entry which is preliminary data.</text>
</comment>
<dbReference type="PANTHER" id="PTHR43391">
    <property type="entry name" value="RETINOL DEHYDROGENASE-RELATED"/>
    <property type="match status" value="1"/>
</dbReference>
<evidence type="ECO:0000256" key="1">
    <source>
        <dbReference type="ARBA" id="ARBA00006484"/>
    </source>
</evidence>
<dbReference type="SUPFAM" id="SSF51735">
    <property type="entry name" value="NAD(P)-binding Rossmann-fold domains"/>
    <property type="match status" value="1"/>
</dbReference>
<organism evidence="5 6">
    <name type="scientific">Algoriphagus aquatilis</name>
    <dbReference type="NCBI Taxonomy" id="490186"/>
    <lineage>
        <taxon>Bacteria</taxon>
        <taxon>Pseudomonadati</taxon>
        <taxon>Bacteroidota</taxon>
        <taxon>Cytophagia</taxon>
        <taxon>Cytophagales</taxon>
        <taxon>Cyclobacteriaceae</taxon>
        <taxon>Algoriphagus</taxon>
    </lineage>
</organism>